<dbReference type="InterPro" id="IPR013767">
    <property type="entry name" value="PAS_fold"/>
</dbReference>
<dbReference type="GO" id="GO:0006355">
    <property type="term" value="P:regulation of DNA-templated transcription"/>
    <property type="evidence" value="ECO:0007669"/>
    <property type="project" value="InterPro"/>
</dbReference>
<evidence type="ECO:0000256" key="8">
    <source>
        <dbReference type="SAM" id="MobiDB-lite"/>
    </source>
</evidence>
<dbReference type="InterPro" id="IPR036097">
    <property type="entry name" value="HisK_dim/P_sf"/>
</dbReference>
<dbReference type="InterPro" id="IPR035965">
    <property type="entry name" value="PAS-like_dom_sf"/>
</dbReference>
<protein>
    <recommendedName>
        <fullName evidence="2">histidine kinase</fullName>
        <ecNumber evidence="2">2.7.13.3</ecNumber>
    </recommendedName>
</protein>
<sequence>MTSQPSESQGFQSSQPVALSSQSLNKPPKPAQSDPCKASLDLERKLSLLIDRSPMAVIEWNSQLQVISWNASAERIFGFSAEEVLGRNANQFILPASQFDLVNEIVMQILKQKNGTHSINENQTKDGRTITCEWFNTPLVNSNDEVIGIISMVSDVSDRRQTEQRLQDSERFLDSVINGNPDLMVVKDEQFRFVLVNEALCQQLGRDRSELIGKTDYDLFPAAEADQLRRIDKHVLATGEEYVVEHSAKLADGETHYFMDRKTRFQDAKGHYFIIVTVRDITERRLAELALEQAKAELEERVETRTAELKEQEQFLRSIYNGTDQGIFVVDISPEGAFRVVDCNTTLTRITGIPQQAFRNKTLAEIFDPVQAKSFQKNYERCVRAGISISYEERIRYSDGDIQWFDTTLSPIRNAEGQVYRIIGTTINITDRRRTEDALTASENRYRLLVETSQDLIWSCDREGCFSFVNAAVRTILGYEPQEMLGRPFSDFLAPGQLEQDREIFRRVVSGTSVLNHESVYLTKDGQRVTLLFSAAVLRDDQGNILGSTGTARDITREKQMQQERSRLIEILEASPDLIGTTAPDGTPFYMNRAGRQVAGIALDASLADYSLTNFHPAWATERILQEGIPAAVEQGAWIGETAVLTHEGEEIPVSQLIIAHKNAEGQVDYLSTVMRDIREFRQAEAALRESEERFRLVAEQTGQLIYDYDFKSGKIRWAGAIAQMTGNTPEEFQQVDVEAWEQRIHPSDRQRAAKMLEKAINERSQYHVEYRFAQANGSYIFVEDHGALLQNEAGEVYRLVGIMNNITERKQAQLELERSEATLRQRSEELQNALQQLQRTQSQMIQAEKMSSLGQLVAGVAHEINNPVNFIYGNLSHASSYTQDLLGLLSLYQKHYPVPHPEIQDEADAIDLPFVLEDLPKLISSMRVGAERIQKIVASLRTFSRMDEAEFKSVDIHDGIDSTLMILQNRLKGKSDRPEILILKEYGNLPHVECYAGQLNQVFMNILSNAIDALEEAMAQPNSPFRDKKRQPSIKIRTDLLNGQWVFIRISDNGPGIPEAIRQRLFDPFFTTKSVGKGTGMGLSISYQIVTERHSGTLECHSEPGNGAEFVVKIPLKQMKPAESGDSRSNPYGNRPSSEQSSS</sequence>
<dbReference type="Gene3D" id="3.30.450.20">
    <property type="entry name" value="PAS domain"/>
    <property type="match status" value="6"/>
</dbReference>
<evidence type="ECO:0000259" key="10">
    <source>
        <dbReference type="PROSITE" id="PS50112"/>
    </source>
</evidence>
<dbReference type="CDD" id="cd00130">
    <property type="entry name" value="PAS"/>
    <property type="match status" value="5"/>
</dbReference>
<dbReference type="SMART" id="SM00388">
    <property type="entry name" value="HisKA"/>
    <property type="match status" value="1"/>
</dbReference>
<dbReference type="Gene3D" id="3.30.565.10">
    <property type="entry name" value="Histidine kinase-like ATPase, C-terminal domain"/>
    <property type="match status" value="1"/>
</dbReference>
<dbReference type="RefSeq" id="WP_172356203.1">
    <property type="nucleotide sequence ID" value="NZ_CP053661.1"/>
</dbReference>
<feature type="domain" description="Histidine kinase" evidence="9">
    <location>
        <begin position="860"/>
        <end position="1119"/>
    </location>
</feature>
<feature type="domain" description="PAS" evidence="10">
    <location>
        <begin position="442"/>
        <end position="512"/>
    </location>
</feature>
<evidence type="ECO:0000256" key="5">
    <source>
        <dbReference type="ARBA" id="ARBA00022777"/>
    </source>
</evidence>
<dbReference type="PRINTS" id="PR00344">
    <property type="entry name" value="BCTRLSENSOR"/>
</dbReference>
<feature type="coiled-coil region" evidence="7">
    <location>
        <begin position="279"/>
        <end position="315"/>
    </location>
</feature>
<feature type="domain" description="PAS" evidence="10">
    <location>
        <begin position="169"/>
        <end position="239"/>
    </location>
</feature>
<feature type="domain" description="PAS" evidence="10">
    <location>
        <begin position="691"/>
        <end position="764"/>
    </location>
</feature>
<dbReference type="PANTHER" id="PTHR43304">
    <property type="entry name" value="PHYTOCHROME-LIKE PROTEIN CPH1"/>
    <property type="match status" value="1"/>
</dbReference>
<dbReference type="Gene3D" id="1.10.287.130">
    <property type="match status" value="1"/>
</dbReference>
<dbReference type="AlphaFoldDB" id="A0A6M8B9X5"/>
<dbReference type="SMART" id="SM00387">
    <property type="entry name" value="HATPase_c"/>
    <property type="match status" value="1"/>
</dbReference>
<reference evidence="12 13" key="1">
    <citation type="submission" date="2020-05" db="EMBL/GenBank/DDBJ databases">
        <title>Complete genome sequence of of a novel Thermoleptolyngbya strain isolated from hot springs of Ganzi, Sichuan China.</title>
        <authorList>
            <person name="Tang J."/>
            <person name="Daroch M."/>
            <person name="Li L."/>
            <person name="Waleron K."/>
            <person name="Waleron M."/>
            <person name="Waleron M."/>
        </authorList>
    </citation>
    <scope>NUCLEOTIDE SEQUENCE [LARGE SCALE GENOMIC DNA]</scope>
    <source>
        <strain evidence="12 13">PKUAC-SCTA183</strain>
    </source>
</reference>
<dbReference type="InterPro" id="IPR052162">
    <property type="entry name" value="Sensor_kinase/Photoreceptor"/>
</dbReference>
<keyword evidence="3" id="KW-0597">Phosphoprotein</keyword>
<dbReference type="KEGG" id="theu:HPC62_12750"/>
<evidence type="ECO:0000259" key="9">
    <source>
        <dbReference type="PROSITE" id="PS50109"/>
    </source>
</evidence>
<evidence type="ECO:0000256" key="4">
    <source>
        <dbReference type="ARBA" id="ARBA00022679"/>
    </source>
</evidence>
<dbReference type="InterPro" id="IPR036890">
    <property type="entry name" value="HATPase_C_sf"/>
</dbReference>
<dbReference type="InterPro" id="IPR004358">
    <property type="entry name" value="Sig_transdc_His_kin-like_C"/>
</dbReference>
<keyword evidence="5" id="KW-0418">Kinase</keyword>
<evidence type="ECO:0000313" key="12">
    <source>
        <dbReference type="EMBL" id="QKD82942.1"/>
    </source>
</evidence>
<dbReference type="InterPro" id="IPR001610">
    <property type="entry name" value="PAC"/>
</dbReference>
<dbReference type="InterPro" id="IPR003661">
    <property type="entry name" value="HisK_dim/P_dom"/>
</dbReference>
<feature type="compositionally biased region" description="Polar residues" evidence="8">
    <location>
        <begin position="1"/>
        <end position="25"/>
    </location>
</feature>
<dbReference type="InterPro" id="IPR005467">
    <property type="entry name" value="His_kinase_dom"/>
</dbReference>
<feature type="domain" description="PAC" evidence="11">
    <location>
        <begin position="638"/>
        <end position="690"/>
    </location>
</feature>
<feature type="region of interest" description="Disordered" evidence="8">
    <location>
        <begin position="1117"/>
        <end position="1144"/>
    </location>
</feature>
<dbReference type="InterPro" id="IPR013655">
    <property type="entry name" value="PAS_fold_3"/>
</dbReference>
<dbReference type="PROSITE" id="PS50109">
    <property type="entry name" value="HIS_KIN"/>
    <property type="match status" value="1"/>
</dbReference>
<evidence type="ECO:0000259" key="11">
    <source>
        <dbReference type="PROSITE" id="PS50113"/>
    </source>
</evidence>
<dbReference type="SMART" id="SM00086">
    <property type="entry name" value="PAC"/>
    <property type="match status" value="6"/>
</dbReference>
<dbReference type="Proteomes" id="UP000505210">
    <property type="component" value="Chromosome"/>
</dbReference>
<feature type="region of interest" description="Disordered" evidence="8">
    <location>
        <begin position="1"/>
        <end position="37"/>
    </location>
</feature>
<feature type="domain" description="PAC" evidence="11">
    <location>
        <begin position="389"/>
        <end position="441"/>
    </location>
</feature>
<feature type="domain" description="PAS" evidence="10">
    <location>
        <begin position="312"/>
        <end position="386"/>
    </location>
</feature>
<keyword evidence="7" id="KW-0175">Coiled coil</keyword>
<dbReference type="PANTHER" id="PTHR43304:SF1">
    <property type="entry name" value="PAC DOMAIN-CONTAINING PROTEIN"/>
    <property type="match status" value="1"/>
</dbReference>
<evidence type="ECO:0000256" key="7">
    <source>
        <dbReference type="SAM" id="Coils"/>
    </source>
</evidence>
<comment type="catalytic activity">
    <reaction evidence="1">
        <text>ATP + protein L-histidine = ADP + protein N-phospho-L-histidine.</text>
        <dbReference type="EC" id="2.7.13.3"/>
    </reaction>
</comment>
<dbReference type="Pfam" id="PF08448">
    <property type="entry name" value="PAS_4"/>
    <property type="match status" value="3"/>
</dbReference>
<evidence type="ECO:0000313" key="13">
    <source>
        <dbReference type="Proteomes" id="UP000505210"/>
    </source>
</evidence>
<evidence type="ECO:0000256" key="1">
    <source>
        <dbReference type="ARBA" id="ARBA00000085"/>
    </source>
</evidence>
<dbReference type="Pfam" id="PF02518">
    <property type="entry name" value="HATPase_c"/>
    <property type="match status" value="1"/>
</dbReference>
<dbReference type="InterPro" id="IPR000700">
    <property type="entry name" value="PAS-assoc_C"/>
</dbReference>
<dbReference type="PROSITE" id="PS50113">
    <property type="entry name" value="PAC"/>
    <property type="match status" value="6"/>
</dbReference>
<dbReference type="CDD" id="cd00082">
    <property type="entry name" value="HisKA"/>
    <property type="match status" value="1"/>
</dbReference>
<proteinExistence type="predicted"/>
<accession>A0A6M8B9X5</accession>
<dbReference type="InterPro" id="IPR000014">
    <property type="entry name" value="PAS"/>
</dbReference>
<dbReference type="Pfam" id="PF08447">
    <property type="entry name" value="PAS_3"/>
    <property type="match status" value="1"/>
</dbReference>
<feature type="coiled-coil region" evidence="7">
    <location>
        <begin position="810"/>
        <end position="851"/>
    </location>
</feature>
<dbReference type="Pfam" id="PF00989">
    <property type="entry name" value="PAS"/>
    <property type="match status" value="2"/>
</dbReference>
<dbReference type="SUPFAM" id="SSF47384">
    <property type="entry name" value="Homodimeric domain of signal transducing histidine kinase"/>
    <property type="match status" value="1"/>
</dbReference>
<evidence type="ECO:0000256" key="3">
    <source>
        <dbReference type="ARBA" id="ARBA00022553"/>
    </source>
</evidence>
<dbReference type="InterPro" id="IPR013656">
    <property type="entry name" value="PAS_4"/>
</dbReference>
<keyword evidence="6" id="KW-0902">Two-component regulatory system</keyword>
<dbReference type="PROSITE" id="PS50112">
    <property type="entry name" value="PAS"/>
    <property type="match status" value="5"/>
</dbReference>
<feature type="compositionally biased region" description="Polar residues" evidence="8">
    <location>
        <begin position="1128"/>
        <end position="1144"/>
    </location>
</feature>
<dbReference type="SMART" id="SM00091">
    <property type="entry name" value="PAS"/>
    <property type="match status" value="6"/>
</dbReference>
<feature type="domain" description="PAC" evidence="11">
    <location>
        <begin position="238"/>
        <end position="293"/>
    </location>
</feature>
<feature type="domain" description="PAC" evidence="11">
    <location>
        <begin position="767"/>
        <end position="819"/>
    </location>
</feature>
<feature type="domain" description="PAC" evidence="11">
    <location>
        <begin position="113"/>
        <end position="168"/>
    </location>
</feature>
<evidence type="ECO:0000256" key="6">
    <source>
        <dbReference type="ARBA" id="ARBA00023012"/>
    </source>
</evidence>
<keyword evidence="4" id="KW-0808">Transferase</keyword>
<dbReference type="SUPFAM" id="SSF55874">
    <property type="entry name" value="ATPase domain of HSP90 chaperone/DNA topoisomerase II/histidine kinase"/>
    <property type="match status" value="1"/>
</dbReference>
<keyword evidence="13" id="KW-1185">Reference proteome</keyword>
<feature type="domain" description="PAC" evidence="11">
    <location>
        <begin position="515"/>
        <end position="567"/>
    </location>
</feature>
<dbReference type="SUPFAM" id="SSF55785">
    <property type="entry name" value="PYP-like sensor domain (PAS domain)"/>
    <property type="match status" value="6"/>
</dbReference>
<dbReference type="InterPro" id="IPR003594">
    <property type="entry name" value="HATPase_dom"/>
</dbReference>
<gene>
    <name evidence="12" type="ORF">HPC62_12750</name>
</gene>
<dbReference type="EC" id="2.7.13.3" evidence="2"/>
<organism evidence="12 13">
    <name type="scientific">Thermoleptolyngbya sichuanensis A183</name>
    <dbReference type="NCBI Taxonomy" id="2737172"/>
    <lineage>
        <taxon>Bacteria</taxon>
        <taxon>Bacillati</taxon>
        <taxon>Cyanobacteriota</taxon>
        <taxon>Cyanophyceae</taxon>
        <taxon>Oculatellales</taxon>
        <taxon>Oculatellaceae</taxon>
        <taxon>Thermoleptolyngbya</taxon>
        <taxon>Thermoleptolyngbya sichuanensis</taxon>
    </lineage>
</organism>
<evidence type="ECO:0000256" key="2">
    <source>
        <dbReference type="ARBA" id="ARBA00012438"/>
    </source>
</evidence>
<dbReference type="NCBIfam" id="TIGR00229">
    <property type="entry name" value="sensory_box"/>
    <property type="match status" value="6"/>
</dbReference>
<name>A0A6M8B9X5_9CYAN</name>
<feature type="domain" description="PAS" evidence="10">
    <location>
        <begin position="42"/>
        <end position="113"/>
    </location>
</feature>
<dbReference type="GO" id="GO:0000155">
    <property type="term" value="F:phosphorelay sensor kinase activity"/>
    <property type="evidence" value="ECO:0007669"/>
    <property type="project" value="InterPro"/>
</dbReference>
<dbReference type="EMBL" id="CP053661">
    <property type="protein sequence ID" value="QKD82942.1"/>
    <property type="molecule type" value="Genomic_DNA"/>
</dbReference>